<dbReference type="AlphaFoldDB" id="A0A1X7T3J5"/>
<dbReference type="eggNOG" id="KOG0017">
    <property type="taxonomic scope" value="Eukaryota"/>
</dbReference>
<dbReference type="SUPFAM" id="SSF53098">
    <property type="entry name" value="Ribonuclease H-like"/>
    <property type="match status" value="1"/>
</dbReference>
<dbReference type="InterPro" id="IPR050951">
    <property type="entry name" value="Retrovirus_Pol_polyprotein"/>
</dbReference>
<organism evidence="3">
    <name type="scientific">Amphimedon queenslandica</name>
    <name type="common">Sponge</name>
    <dbReference type="NCBI Taxonomy" id="400682"/>
    <lineage>
        <taxon>Eukaryota</taxon>
        <taxon>Metazoa</taxon>
        <taxon>Porifera</taxon>
        <taxon>Demospongiae</taxon>
        <taxon>Heteroscleromorpha</taxon>
        <taxon>Haplosclerida</taxon>
        <taxon>Niphatidae</taxon>
        <taxon>Amphimedon</taxon>
    </lineage>
</organism>
<dbReference type="PANTHER" id="PTHR37984:SF5">
    <property type="entry name" value="PROTEIN NYNRIN-LIKE"/>
    <property type="match status" value="1"/>
</dbReference>
<dbReference type="InParanoid" id="A0A1X7T3J5"/>
<dbReference type="InterPro" id="IPR001584">
    <property type="entry name" value="Integrase_cat-core"/>
</dbReference>
<proteinExistence type="predicted"/>
<evidence type="ECO:0000256" key="1">
    <source>
        <dbReference type="SAM" id="MobiDB-lite"/>
    </source>
</evidence>
<evidence type="ECO:0000259" key="2">
    <source>
        <dbReference type="PROSITE" id="PS50994"/>
    </source>
</evidence>
<sequence length="96" mass="10967">MVSDNGPQFSLEEFAEFLIGLGFLSAEYHPATNGTVERFVKTLKMALKTKFIEGRELRNVLGRFLFKYRTTPHAVTESTPSKQAKQKQYHDPGKKM</sequence>
<evidence type="ECO:0000313" key="3">
    <source>
        <dbReference type="EnsemblMetazoa" id="Aqu2.1.09038_001"/>
    </source>
</evidence>
<dbReference type="EnsemblMetazoa" id="Aqu2.1.09038_001">
    <property type="protein sequence ID" value="Aqu2.1.09038_001"/>
    <property type="gene ID" value="Aqu2.1.09038"/>
</dbReference>
<dbReference type="GO" id="GO:0015074">
    <property type="term" value="P:DNA integration"/>
    <property type="evidence" value="ECO:0007669"/>
    <property type="project" value="InterPro"/>
</dbReference>
<dbReference type="InterPro" id="IPR036397">
    <property type="entry name" value="RNaseH_sf"/>
</dbReference>
<protein>
    <recommendedName>
        <fullName evidence="2">Integrase catalytic domain-containing protein</fullName>
    </recommendedName>
</protein>
<feature type="region of interest" description="Disordered" evidence="1">
    <location>
        <begin position="72"/>
        <end position="96"/>
    </location>
</feature>
<dbReference type="PROSITE" id="PS50994">
    <property type="entry name" value="INTEGRASE"/>
    <property type="match status" value="1"/>
</dbReference>
<dbReference type="Gene3D" id="3.30.420.10">
    <property type="entry name" value="Ribonuclease H-like superfamily/Ribonuclease H"/>
    <property type="match status" value="1"/>
</dbReference>
<accession>A0A1X7T3J5</accession>
<dbReference type="GO" id="GO:0003676">
    <property type="term" value="F:nucleic acid binding"/>
    <property type="evidence" value="ECO:0007669"/>
    <property type="project" value="InterPro"/>
</dbReference>
<dbReference type="STRING" id="400682.A0A1X7T3J5"/>
<reference evidence="3" key="1">
    <citation type="submission" date="2017-05" db="UniProtKB">
        <authorList>
            <consortium name="EnsemblMetazoa"/>
        </authorList>
    </citation>
    <scope>IDENTIFICATION</scope>
</reference>
<dbReference type="PANTHER" id="PTHR37984">
    <property type="entry name" value="PROTEIN CBG26694"/>
    <property type="match status" value="1"/>
</dbReference>
<name>A0A1X7T3J5_AMPQE</name>
<feature type="domain" description="Integrase catalytic" evidence="2">
    <location>
        <begin position="1"/>
        <end position="88"/>
    </location>
</feature>
<dbReference type="InterPro" id="IPR012337">
    <property type="entry name" value="RNaseH-like_sf"/>
</dbReference>